<evidence type="ECO:0000256" key="6">
    <source>
        <dbReference type="ARBA" id="ARBA00022723"/>
    </source>
</evidence>
<dbReference type="GO" id="GO:0006805">
    <property type="term" value="P:xenobiotic metabolic process"/>
    <property type="evidence" value="ECO:0007669"/>
    <property type="project" value="TreeGrafter"/>
</dbReference>
<evidence type="ECO:0000256" key="10">
    <source>
        <dbReference type="ARBA" id="ARBA00023004"/>
    </source>
</evidence>
<dbReference type="GO" id="GO:0020037">
    <property type="term" value="F:heme binding"/>
    <property type="evidence" value="ECO:0007669"/>
    <property type="project" value="InterPro"/>
</dbReference>
<dbReference type="PANTHER" id="PTHR24300:SF375">
    <property type="entry name" value="CYTOCHROME P450 FAMILY"/>
    <property type="match status" value="1"/>
</dbReference>
<keyword evidence="8" id="KW-0492">Microsome</keyword>
<keyword evidence="11" id="KW-0503">Monooxygenase</keyword>
<dbReference type="AlphaFoldDB" id="A0A7J7KNS9"/>
<keyword evidence="9" id="KW-0560">Oxidoreductase</keyword>
<evidence type="ECO:0000256" key="5">
    <source>
        <dbReference type="ARBA" id="ARBA00022617"/>
    </source>
</evidence>
<evidence type="ECO:0000256" key="7">
    <source>
        <dbReference type="ARBA" id="ARBA00022824"/>
    </source>
</evidence>
<keyword evidence="6" id="KW-0479">Metal-binding</keyword>
<dbReference type="OrthoDB" id="2789670at2759"/>
<dbReference type="Pfam" id="PF00067">
    <property type="entry name" value="p450"/>
    <property type="match status" value="1"/>
</dbReference>
<evidence type="ECO:0000313" key="15">
    <source>
        <dbReference type="Proteomes" id="UP000593567"/>
    </source>
</evidence>
<comment type="similarity">
    <text evidence="4">Belongs to the cytochrome P450 family.</text>
</comment>
<evidence type="ECO:0000313" key="14">
    <source>
        <dbReference type="EMBL" id="KAF6039755.1"/>
    </source>
</evidence>
<evidence type="ECO:0000256" key="4">
    <source>
        <dbReference type="ARBA" id="ARBA00010617"/>
    </source>
</evidence>
<evidence type="ECO:0000256" key="11">
    <source>
        <dbReference type="ARBA" id="ARBA00023033"/>
    </source>
</evidence>
<dbReference type="EMBL" id="VXIV02000212">
    <property type="protein sequence ID" value="KAF6039755.1"/>
    <property type="molecule type" value="Genomic_DNA"/>
</dbReference>
<comment type="subcellular location">
    <subcellularLocation>
        <location evidence="3">Endoplasmic reticulum membrane</location>
        <topology evidence="3">Peripheral membrane protein</topology>
    </subcellularLocation>
    <subcellularLocation>
        <location evidence="2">Microsome membrane</location>
        <topology evidence="2">Peripheral membrane protein</topology>
    </subcellularLocation>
</comment>
<comment type="caution">
    <text evidence="14">The sequence shown here is derived from an EMBL/GenBank/DDBJ whole genome shotgun (WGS) entry which is preliminary data.</text>
</comment>
<proteinExistence type="inferred from homology"/>
<keyword evidence="10" id="KW-0408">Iron</keyword>
<evidence type="ECO:0000256" key="2">
    <source>
        <dbReference type="ARBA" id="ARBA00004174"/>
    </source>
</evidence>
<gene>
    <name evidence="14" type="ORF">EB796_001907</name>
</gene>
<evidence type="ECO:0000256" key="1">
    <source>
        <dbReference type="ARBA" id="ARBA00001971"/>
    </source>
</evidence>
<reference evidence="14" key="1">
    <citation type="submission" date="2020-06" db="EMBL/GenBank/DDBJ databases">
        <title>Draft genome of Bugula neritina, a colonial animal packing powerful symbionts and potential medicines.</title>
        <authorList>
            <person name="Rayko M."/>
        </authorList>
    </citation>
    <scope>NUCLEOTIDE SEQUENCE [LARGE SCALE GENOMIC DNA]</scope>
    <source>
        <strain evidence="14">Kwan_BN1</strain>
    </source>
</reference>
<protein>
    <submittedName>
        <fullName evidence="14">CYP2B6</fullName>
    </submittedName>
</protein>
<dbReference type="InterPro" id="IPR050182">
    <property type="entry name" value="Cytochrome_P450_fam2"/>
</dbReference>
<name>A0A7J7KNS9_BUGNE</name>
<keyword evidence="5" id="KW-0349">Heme</keyword>
<accession>A0A7J7KNS9</accession>
<keyword evidence="15" id="KW-1185">Reference proteome</keyword>
<keyword evidence="7" id="KW-0256">Endoplasmic reticulum</keyword>
<dbReference type="InterPro" id="IPR002401">
    <property type="entry name" value="Cyt_P450_E_grp-I"/>
</dbReference>
<dbReference type="InterPro" id="IPR001128">
    <property type="entry name" value="Cyt_P450"/>
</dbReference>
<dbReference type="PRINTS" id="PR00463">
    <property type="entry name" value="EP450I"/>
</dbReference>
<dbReference type="SUPFAM" id="SSF48264">
    <property type="entry name" value="Cytochrome P450"/>
    <property type="match status" value="1"/>
</dbReference>
<dbReference type="InterPro" id="IPR036396">
    <property type="entry name" value="Cyt_P450_sf"/>
</dbReference>
<comment type="cofactor">
    <cofactor evidence="1">
        <name>heme</name>
        <dbReference type="ChEBI" id="CHEBI:30413"/>
    </cofactor>
</comment>
<evidence type="ECO:0000256" key="8">
    <source>
        <dbReference type="ARBA" id="ARBA00022848"/>
    </source>
</evidence>
<keyword evidence="13" id="KW-0812">Transmembrane</keyword>
<dbReference type="Proteomes" id="UP000593567">
    <property type="component" value="Unassembled WGS sequence"/>
</dbReference>
<keyword evidence="13" id="KW-1133">Transmembrane helix</keyword>
<dbReference type="Gene3D" id="1.10.630.10">
    <property type="entry name" value="Cytochrome P450"/>
    <property type="match status" value="1"/>
</dbReference>
<evidence type="ECO:0000256" key="13">
    <source>
        <dbReference type="SAM" id="Phobius"/>
    </source>
</evidence>
<dbReference type="PANTHER" id="PTHR24300">
    <property type="entry name" value="CYTOCHROME P450 508A4-RELATED"/>
    <property type="match status" value="1"/>
</dbReference>
<dbReference type="GO" id="GO:0005506">
    <property type="term" value="F:iron ion binding"/>
    <property type="evidence" value="ECO:0007669"/>
    <property type="project" value="InterPro"/>
</dbReference>
<organism evidence="14 15">
    <name type="scientific">Bugula neritina</name>
    <name type="common">Brown bryozoan</name>
    <name type="synonym">Sertularia neritina</name>
    <dbReference type="NCBI Taxonomy" id="10212"/>
    <lineage>
        <taxon>Eukaryota</taxon>
        <taxon>Metazoa</taxon>
        <taxon>Spiralia</taxon>
        <taxon>Lophotrochozoa</taxon>
        <taxon>Bryozoa</taxon>
        <taxon>Gymnolaemata</taxon>
        <taxon>Cheilostomatida</taxon>
        <taxon>Flustrina</taxon>
        <taxon>Buguloidea</taxon>
        <taxon>Bugulidae</taxon>
        <taxon>Bugula</taxon>
    </lineage>
</organism>
<sequence length="480" mass="54634">MLNKTVCSWWTMERITDILQCPSTLLLVLLAGLVFVNFYIKRATCRYPGGPTPLPLLGNLHQIFYCGCLIKFCEKYRRIHGDVFTFEVGGKKRVVISGYDAIKELLMDNGQHTKTRSPASRGKLLTRHYKDTPGMIYASYSSYKRLKSMLIATIKDEGHELEAKMLQELEDCMSHFIEPSLNKPVNIEQCIALATSNIINQLTIGKRFDYCNQTFITLQSSLQEYLRVTIQCGLVSSLPLSDALLGPMVSRFNHHYEHFSLPTISQLLKEVKSNMNVEGPHYVMERFLAHSQRPVEIQYPTYSEANAPYFLFQLLLGASDTTSAALRWAFLFIGSNLEVKLKVQQEIDDELGQDRLPSFNDLQHMPYVEAVLLETLRRGSIGTLSLPYTLTADCVVKGKLIPAGSDLMINFLSVLHDETVFEQPLKFKPERYLTGNIALKKQRTIPFGIEIVQLLNFKVYANICVNKVTELHLCFTKNHK</sequence>
<keyword evidence="12 13" id="KW-0472">Membrane</keyword>
<dbReference type="GO" id="GO:0006082">
    <property type="term" value="P:organic acid metabolic process"/>
    <property type="evidence" value="ECO:0007669"/>
    <property type="project" value="TreeGrafter"/>
</dbReference>
<evidence type="ECO:0000256" key="9">
    <source>
        <dbReference type="ARBA" id="ARBA00023002"/>
    </source>
</evidence>
<evidence type="ECO:0000256" key="12">
    <source>
        <dbReference type="ARBA" id="ARBA00023136"/>
    </source>
</evidence>
<evidence type="ECO:0000256" key="3">
    <source>
        <dbReference type="ARBA" id="ARBA00004406"/>
    </source>
</evidence>
<feature type="transmembrane region" description="Helical" evidence="13">
    <location>
        <begin position="21"/>
        <end position="40"/>
    </location>
</feature>
<dbReference type="GO" id="GO:0016712">
    <property type="term" value="F:oxidoreductase activity, acting on paired donors, with incorporation or reduction of molecular oxygen, reduced flavin or flavoprotein as one donor, and incorporation of one atom of oxygen"/>
    <property type="evidence" value="ECO:0007669"/>
    <property type="project" value="TreeGrafter"/>
</dbReference>
<dbReference type="FunFam" id="1.10.630.10:FF:000238">
    <property type="entry name" value="Cytochrome P450 2A6"/>
    <property type="match status" value="1"/>
</dbReference>
<dbReference type="GO" id="GO:0005789">
    <property type="term" value="C:endoplasmic reticulum membrane"/>
    <property type="evidence" value="ECO:0007669"/>
    <property type="project" value="UniProtKB-SubCell"/>
</dbReference>